<evidence type="ECO:0000256" key="4">
    <source>
        <dbReference type="ARBA" id="ARBA00022723"/>
    </source>
</evidence>
<evidence type="ECO:0000256" key="13">
    <source>
        <dbReference type="ARBA" id="ARBA00044502"/>
    </source>
</evidence>
<comment type="catalytic activity">
    <reaction evidence="14">
        <text>[(1-&gt;4)-beta-D-glucosyl]n+m + reduced acceptor + O2 = 4-dehydro-beta-D-glucosyl-[(1-&gt;4)-beta-D-glucosyl]n-1 + [(1-&gt;4)-beta-D-glucosyl]m + acceptor + H2O.</text>
        <dbReference type="EC" id="1.14.99.56"/>
    </reaction>
</comment>
<keyword evidence="7" id="KW-0560">Oxidoreductase</keyword>
<keyword evidence="9" id="KW-0503">Monooxygenase</keyword>
<evidence type="ECO:0000256" key="2">
    <source>
        <dbReference type="ARBA" id="ARBA00004613"/>
    </source>
</evidence>
<evidence type="ECO:0000256" key="14">
    <source>
        <dbReference type="ARBA" id="ARBA00045077"/>
    </source>
</evidence>
<keyword evidence="12" id="KW-0624">Polysaccharide degradation</keyword>
<evidence type="ECO:0000256" key="12">
    <source>
        <dbReference type="ARBA" id="ARBA00023326"/>
    </source>
</evidence>
<dbReference type="PANTHER" id="PTHR33353">
    <property type="entry name" value="PUTATIVE (AFU_ORTHOLOGUE AFUA_1G12560)-RELATED"/>
    <property type="match status" value="1"/>
</dbReference>
<name>A0AA40KBF2_9PEZI</name>
<evidence type="ECO:0000256" key="16">
    <source>
        <dbReference type="SAM" id="SignalP"/>
    </source>
</evidence>
<comment type="cofactor">
    <cofactor evidence="1">
        <name>Cu(2+)</name>
        <dbReference type="ChEBI" id="CHEBI:29036"/>
    </cofactor>
</comment>
<dbReference type="GO" id="GO:0005576">
    <property type="term" value="C:extracellular region"/>
    <property type="evidence" value="ECO:0007669"/>
    <property type="project" value="UniProtKB-SubCell"/>
</dbReference>
<evidence type="ECO:0000256" key="11">
    <source>
        <dbReference type="ARBA" id="ARBA00023277"/>
    </source>
</evidence>
<evidence type="ECO:0000256" key="15">
    <source>
        <dbReference type="ARBA" id="ARBA00047174"/>
    </source>
</evidence>
<dbReference type="GO" id="GO:0046872">
    <property type="term" value="F:metal ion binding"/>
    <property type="evidence" value="ECO:0007669"/>
    <property type="project" value="UniProtKB-KW"/>
</dbReference>
<evidence type="ECO:0000256" key="9">
    <source>
        <dbReference type="ARBA" id="ARBA00023033"/>
    </source>
</evidence>
<evidence type="ECO:0000256" key="3">
    <source>
        <dbReference type="ARBA" id="ARBA00022525"/>
    </source>
</evidence>
<keyword evidence="10" id="KW-1015">Disulfide bond</keyword>
<comment type="subcellular location">
    <subcellularLocation>
        <location evidence="2">Secreted</location>
    </subcellularLocation>
</comment>
<evidence type="ECO:0000259" key="17">
    <source>
        <dbReference type="Pfam" id="PF03443"/>
    </source>
</evidence>
<protein>
    <recommendedName>
        <fullName evidence="15">lytic cellulose monooxygenase (C4-dehydrogenating)</fullName>
        <ecNumber evidence="15">1.14.99.56</ecNumber>
    </recommendedName>
</protein>
<proteinExistence type="inferred from homology"/>
<keyword evidence="6" id="KW-0136">Cellulose degradation</keyword>
<keyword evidence="3" id="KW-0964">Secreted</keyword>
<gene>
    <name evidence="18" type="ORF">B0T18DRAFT_451401</name>
</gene>
<keyword evidence="4" id="KW-0479">Metal-binding</keyword>
<evidence type="ECO:0000313" key="19">
    <source>
        <dbReference type="Proteomes" id="UP001172155"/>
    </source>
</evidence>
<keyword evidence="11" id="KW-0119">Carbohydrate metabolism</keyword>
<evidence type="ECO:0000256" key="5">
    <source>
        <dbReference type="ARBA" id="ARBA00022729"/>
    </source>
</evidence>
<dbReference type="Gene3D" id="2.70.50.70">
    <property type="match status" value="1"/>
</dbReference>
<dbReference type="Proteomes" id="UP001172155">
    <property type="component" value="Unassembled WGS sequence"/>
</dbReference>
<dbReference type="CDD" id="cd21175">
    <property type="entry name" value="LPMO_AA9"/>
    <property type="match status" value="1"/>
</dbReference>
<dbReference type="PANTHER" id="PTHR33353:SF10">
    <property type="entry name" value="ENDO-BETA-1,4-GLUCANASE D"/>
    <property type="match status" value="1"/>
</dbReference>
<dbReference type="EMBL" id="JAUKUD010000001">
    <property type="protein sequence ID" value="KAK0752984.1"/>
    <property type="molecule type" value="Genomic_DNA"/>
</dbReference>
<evidence type="ECO:0000313" key="18">
    <source>
        <dbReference type="EMBL" id="KAK0752984.1"/>
    </source>
</evidence>
<evidence type="ECO:0000256" key="6">
    <source>
        <dbReference type="ARBA" id="ARBA00023001"/>
    </source>
</evidence>
<comment type="similarity">
    <text evidence="13">Belongs to the polysaccharide monooxygenase AA9 family.</text>
</comment>
<organism evidence="18 19">
    <name type="scientific">Schizothecium vesticola</name>
    <dbReference type="NCBI Taxonomy" id="314040"/>
    <lineage>
        <taxon>Eukaryota</taxon>
        <taxon>Fungi</taxon>
        <taxon>Dikarya</taxon>
        <taxon>Ascomycota</taxon>
        <taxon>Pezizomycotina</taxon>
        <taxon>Sordariomycetes</taxon>
        <taxon>Sordariomycetidae</taxon>
        <taxon>Sordariales</taxon>
        <taxon>Schizotheciaceae</taxon>
        <taxon>Schizothecium</taxon>
    </lineage>
</organism>
<evidence type="ECO:0000256" key="10">
    <source>
        <dbReference type="ARBA" id="ARBA00023157"/>
    </source>
</evidence>
<feature type="signal peptide" evidence="16">
    <location>
        <begin position="1"/>
        <end position="20"/>
    </location>
</feature>
<feature type="chain" id="PRO_5041358209" description="lytic cellulose monooxygenase (C4-dehydrogenating)" evidence="16">
    <location>
        <begin position="21"/>
        <end position="308"/>
    </location>
</feature>
<accession>A0AA40KBF2</accession>
<keyword evidence="19" id="KW-1185">Reference proteome</keyword>
<evidence type="ECO:0000256" key="8">
    <source>
        <dbReference type="ARBA" id="ARBA00023008"/>
    </source>
</evidence>
<evidence type="ECO:0000256" key="7">
    <source>
        <dbReference type="ARBA" id="ARBA00023002"/>
    </source>
</evidence>
<reference evidence="18" key="1">
    <citation type="submission" date="2023-06" db="EMBL/GenBank/DDBJ databases">
        <title>Genome-scale phylogeny and comparative genomics of the fungal order Sordariales.</title>
        <authorList>
            <consortium name="Lawrence Berkeley National Laboratory"/>
            <person name="Hensen N."/>
            <person name="Bonometti L."/>
            <person name="Westerberg I."/>
            <person name="Brannstrom I.O."/>
            <person name="Guillou S."/>
            <person name="Cros-Aarteil S."/>
            <person name="Calhoun S."/>
            <person name="Haridas S."/>
            <person name="Kuo A."/>
            <person name="Mondo S."/>
            <person name="Pangilinan J."/>
            <person name="Riley R."/>
            <person name="LaButti K."/>
            <person name="Andreopoulos B."/>
            <person name="Lipzen A."/>
            <person name="Chen C."/>
            <person name="Yanf M."/>
            <person name="Daum C."/>
            <person name="Ng V."/>
            <person name="Clum A."/>
            <person name="Steindorff A."/>
            <person name="Ohm R."/>
            <person name="Martin F."/>
            <person name="Silar P."/>
            <person name="Natvig D."/>
            <person name="Lalanne C."/>
            <person name="Gautier V."/>
            <person name="Ament-velasquez S.L."/>
            <person name="Kruys A."/>
            <person name="Hutchinson M.I."/>
            <person name="Powell A.J."/>
            <person name="Barry K."/>
            <person name="Miller A.N."/>
            <person name="Grigoriev I.V."/>
            <person name="Debuchy R."/>
            <person name="Gladieux P."/>
            <person name="Thoren M.H."/>
            <person name="Johannesson H."/>
        </authorList>
    </citation>
    <scope>NUCLEOTIDE SEQUENCE</scope>
    <source>
        <strain evidence="18">SMH3187-1</strain>
    </source>
</reference>
<feature type="domain" description="Auxiliary Activity family 9 catalytic" evidence="17">
    <location>
        <begin position="21"/>
        <end position="235"/>
    </location>
</feature>
<dbReference type="GO" id="GO:0016787">
    <property type="term" value="F:hydrolase activity"/>
    <property type="evidence" value="ECO:0007669"/>
    <property type="project" value="UniProtKB-KW"/>
</dbReference>
<dbReference type="AlphaFoldDB" id="A0AA40KBF2"/>
<keyword evidence="8" id="KW-0186">Copper</keyword>
<dbReference type="Pfam" id="PF03443">
    <property type="entry name" value="AA9"/>
    <property type="match status" value="1"/>
</dbReference>
<sequence>MKNTTSIVVTILAWAAPALGHGYVYRVTADNTVYPGWDVALDPWLSPPPSRIAFGGGIVGPIINISSPNMACNMARQPPAATAVVRAGSNITFHWSHWLRSHKGPITVWLAPHSSPLSSLNVTDLSFFKIAQDTVDTAGIWANIRMMDSNKNTFTATIPADIKPGKYIVRHEIAALHFSEGNKIPPGWESTAVGAQFYPHCFSVEVVGGRGEAVPEGVKFPGAYRVEDEGMRFDVRGGGGGRRYTPLGPEVYKGWATGGGVVDLEEREMVVVSPTGKGAEADAAYFEAQRVFLEQQGAIVSYFDSIGG</sequence>
<dbReference type="GO" id="GO:0004497">
    <property type="term" value="F:monooxygenase activity"/>
    <property type="evidence" value="ECO:0007669"/>
    <property type="project" value="UniProtKB-KW"/>
</dbReference>
<dbReference type="InterPro" id="IPR049892">
    <property type="entry name" value="AA9"/>
</dbReference>
<dbReference type="InterPro" id="IPR005103">
    <property type="entry name" value="AA9_LPMO"/>
</dbReference>
<keyword evidence="18" id="KW-0378">Hydrolase</keyword>
<dbReference type="EC" id="1.14.99.56" evidence="15"/>
<dbReference type="GO" id="GO:0030245">
    <property type="term" value="P:cellulose catabolic process"/>
    <property type="evidence" value="ECO:0007669"/>
    <property type="project" value="UniProtKB-KW"/>
</dbReference>
<evidence type="ECO:0000256" key="1">
    <source>
        <dbReference type="ARBA" id="ARBA00001973"/>
    </source>
</evidence>
<comment type="caution">
    <text evidence="18">The sequence shown here is derived from an EMBL/GenBank/DDBJ whole genome shotgun (WGS) entry which is preliminary data.</text>
</comment>
<keyword evidence="5 16" id="KW-0732">Signal</keyword>